<gene>
    <name evidence="4" type="ORF">ANN_03449</name>
</gene>
<evidence type="ECO:0000259" key="2">
    <source>
        <dbReference type="Pfam" id="PF12017"/>
    </source>
</evidence>
<keyword evidence="5" id="KW-1185">Reference proteome</keyword>
<dbReference type="Pfam" id="PF21787">
    <property type="entry name" value="TNP-like_RNaseH_N"/>
    <property type="match status" value="1"/>
</dbReference>
<organism evidence="4 5">
    <name type="scientific">Periplaneta americana</name>
    <name type="common">American cockroach</name>
    <name type="synonym">Blatta americana</name>
    <dbReference type="NCBI Taxonomy" id="6978"/>
    <lineage>
        <taxon>Eukaryota</taxon>
        <taxon>Metazoa</taxon>
        <taxon>Ecdysozoa</taxon>
        <taxon>Arthropoda</taxon>
        <taxon>Hexapoda</taxon>
        <taxon>Insecta</taxon>
        <taxon>Pterygota</taxon>
        <taxon>Neoptera</taxon>
        <taxon>Polyneoptera</taxon>
        <taxon>Dictyoptera</taxon>
        <taxon>Blattodea</taxon>
        <taxon>Blattoidea</taxon>
        <taxon>Blattidae</taxon>
        <taxon>Blattinae</taxon>
        <taxon>Periplaneta</taxon>
    </lineage>
</organism>
<name>A0ABQ8U4K4_PERAM</name>
<feature type="region of interest" description="Disordered" evidence="1">
    <location>
        <begin position="406"/>
        <end position="436"/>
    </location>
</feature>
<dbReference type="InterPro" id="IPR021896">
    <property type="entry name" value="THAP9-like_HTH"/>
</dbReference>
<evidence type="ECO:0000313" key="5">
    <source>
        <dbReference type="Proteomes" id="UP001148838"/>
    </source>
</evidence>
<dbReference type="InterPro" id="IPR048365">
    <property type="entry name" value="TNP-like_RNaseH_N"/>
</dbReference>
<dbReference type="Pfam" id="PF12017">
    <property type="entry name" value="Tnp_P_element"/>
    <property type="match status" value="1"/>
</dbReference>
<feature type="compositionally biased region" description="Polar residues" evidence="1">
    <location>
        <begin position="413"/>
        <end position="422"/>
    </location>
</feature>
<feature type="domain" description="THAP9-like helix-turn-helix" evidence="2">
    <location>
        <begin position="123"/>
        <end position="189"/>
    </location>
</feature>
<evidence type="ECO:0000256" key="1">
    <source>
        <dbReference type="SAM" id="MobiDB-lite"/>
    </source>
</evidence>
<evidence type="ECO:0000259" key="3">
    <source>
        <dbReference type="Pfam" id="PF21787"/>
    </source>
</evidence>
<protein>
    <submittedName>
        <fullName evidence="4">Uncharacterized protein</fullName>
    </submittedName>
</protein>
<dbReference type="Proteomes" id="UP001148838">
    <property type="component" value="Unassembled WGS sequence"/>
</dbReference>
<reference evidence="4 5" key="1">
    <citation type="journal article" date="2022" name="Allergy">
        <title>Genome assembly and annotation of Periplaneta americana reveal a comprehensive cockroach allergen profile.</title>
        <authorList>
            <person name="Wang L."/>
            <person name="Xiong Q."/>
            <person name="Saelim N."/>
            <person name="Wang L."/>
            <person name="Nong W."/>
            <person name="Wan A.T."/>
            <person name="Shi M."/>
            <person name="Liu X."/>
            <person name="Cao Q."/>
            <person name="Hui J.H.L."/>
            <person name="Sookrung N."/>
            <person name="Leung T.F."/>
            <person name="Tungtrongchitr A."/>
            <person name="Tsui S.K.W."/>
        </authorList>
    </citation>
    <scope>NUCLEOTIDE SEQUENCE [LARGE SCALE GENOMIC DNA]</scope>
    <source>
        <strain evidence="4">PWHHKU_190912</strain>
    </source>
</reference>
<dbReference type="EMBL" id="JAJSOF020000001">
    <property type="protein sequence ID" value="KAJ4451965.1"/>
    <property type="molecule type" value="Genomic_DNA"/>
</dbReference>
<accession>A0ABQ8U4K4</accession>
<proteinExistence type="predicted"/>
<sequence>MVGLCEDGNEPPGSLKASNFEIINSTVEQLNRGRGKVADAVRAKVDTVLSKTLDMKNYKKVVAVMSGESTDARTCKLVSKSETEVTGGQEGRTQARGTGNMCPGVELTDEGMYGLCLRVVKHTLSVMQDNFSDVMLDIISRAAGEQKGEYSDILKKFAITMHFYSPAAYEYLRQNLNNSLPHVNTLRTWYNTVRGDPGFTQEAFLALEERAKLSSHQIWVVLMFDEMSIKKCIEWNGKEFVGYVDLGDGVCLTETEEAKEINFIYESIGVTKRSTQNLKVCYENLKRRLRKDLADEKVETYKTGGGKKNIKTTNIDPKLLEIMGHSIRSLQNALDSDTSYQGDVLYDGSVSVVTTQYEVPSISTAPEMEPVEQASTVSATVKQDITQRVNVQTPVDMVLPNISQEKEAAHSKTPASSKQYQWNRRRMPQKPKPSCDAVADTFKKRIKVVDQTYSWRAYRPMQKMVLETSVQTNRQ</sequence>
<evidence type="ECO:0000313" key="4">
    <source>
        <dbReference type="EMBL" id="KAJ4451965.1"/>
    </source>
</evidence>
<comment type="caution">
    <text evidence="4">The sequence shown here is derived from an EMBL/GenBank/DDBJ whole genome shotgun (WGS) entry which is preliminary data.</text>
</comment>
<feature type="domain" description="Transposable element P transposase-like RNase H" evidence="3">
    <location>
        <begin position="196"/>
        <end position="261"/>
    </location>
</feature>